<evidence type="ECO:0000256" key="5">
    <source>
        <dbReference type="SAM" id="MobiDB-lite"/>
    </source>
</evidence>
<keyword evidence="2 6" id="KW-0812">Transmembrane</keyword>
<gene>
    <name evidence="7" type="primary">C09D4.1</name>
    <name evidence="7" type="ORF">CEXT_442191</name>
</gene>
<dbReference type="PANTHER" id="PTHR10924">
    <property type="entry name" value="MAJOR FACILITATOR SUPERFAMILY PROTEIN-RELATED"/>
    <property type="match status" value="1"/>
</dbReference>
<evidence type="ECO:0000256" key="4">
    <source>
        <dbReference type="ARBA" id="ARBA00023136"/>
    </source>
</evidence>
<dbReference type="GO" id="GO:0097037">
    <property type="term" value="P:heme export"/>
    <property type="evidence" value="ECO:0007669"/>
    <property type="project" value="TreeGrafter"/>
</dbReference>
<protein>
    <submittedName>
        <fullName evidence="7">Uncharacterized MFS-type transporter C09D4.1</fullName>
    </submittedName>
</protein>
<feature type="transmembrane region" description="Helical" evidence="6">
    <location>
        <begin position="332"/>
        <end position="353"/>
    </location>
</feature>
<evidence type="ECO:0000313" key="7">
    <source>
        <dbReference type="EMBL" id="GIX79430.1"/>
    </source>
</evidence>
<comment type="caution">
    <text evidence="7">The sequence shown here is derived from an EMBL/GenBank/DDBJ whole genome shotgun (WGS) entry which is preliminary data.</text>
</comment>
<evidence type="ECO:0000256" key="6">
    <source>
        <dbReference type="SAM" id="Phobius"/>
    </source>
</evidence>
<proteinExistence type="predicted"/>
<evidence type="ECO:0000313" key="8">
    <source>
        <dbReference type="Proteomes" id="UP001054945"/>
    </source>
</evidence>
<keyword evidence="4 6" id="KW-0472">Membrane</keyword>
<dbReference type="InterPro" id="IPR049680">
    <property type="entry name" value="FLVCR1-2_SLC49-like"/>
</dbReference>
<feature type="transmembrane region" description="Helical" evidence="6">
    <location>
        <begin position="187"/>
        <end position="213"/>
    </location>
</feature>
<dbReference type="GO" id="GO:0015232">
    <property type="term" value="F:heme transmembrane transporter activity"/>
    <property type="evidence" value="ECO:0007669"/>
    <property type="project" value="TreeGrafter"/>
</dbReference>
<dbReference type="EMBL" id="BPLR01020492">
    <property type="protein sequence ID" value="GIX79430.1"/>
    <property type="molecule type" value="Genomic_DNA"/>
</dbReference>
<dbReference type="GO" id="GO:0020037">
    <property type="term" value="F:heme binding"/>
    <property type="evidence" value="ECO:0007669"/>
    <property type="project" value="TreeGrafter"/>
</dbReference>
<name>A0AAV4N6I4_CAEEX</name>
<sequence length="362" mass="40488">MRKQKDLEILNKEAEIQAAIEKAKEVPPVPTTMQVVATADTQTNRAATKRKSPAHDDDDGSFTQRAELLLLFNIIHPLEILIRPDRRTYHQTSWKVLLSTKTKKTFNPHKIPKIALHKKMTYECIREDYGCSVCSASCPCCLECCFRSFPVSPLINYLDLRRTVICASFWTVLATLTQFATLKPNSFIYVMISCFFASLSDLFVLAVPPVLAAKWFPSQELSTACAFGVFGNQAIVLNIMCIVIVKLGIALGFVLPTQIVSSECSQTDLISTGKGNLATILSSVNIVVFLLIVFTFQNAPKFPPSISEAHKKKEDDQSHFQVVLSMIKNRNFILVFIMYGMMVGCFIAMSTNLNNLVLHFSQ</sequence>
<dbReference type="Proteomes" id="UP001054945">
    <property type="component" value="Unassembled WGS sequence"/>
</dbReference>
<organism evidence="7 8">
    <name type="scientific">Caerostris extrusa</name>
    <name type="common">Bark spider</name>
    <name type="synonym">Caerostris bankana</name>
    <dbReference type="NCBI Taxonomy" id="172846"/>
    <lineage>
        <taxon>Eukaryota</taxon>
        <taxon>Metazoa</taxon>
        <taxon>Ecdysozoa</taxon>
        <taxon>Arthropoda</taxon>
        <taxon>Chelicerata</taxon>
        <taxon>Arachnida</taxon>
        <taxon>Araneae</taxon>
        <taxon>Araneomorphae</taxon>
        <taxon>Entelegynae</taxon>
        <taxon>Araneoidea</taxon>
        <taxon>Araneidae</taxon>
        <taxon>Caerostris</taxon>
    </lineage>
</organism>
<feature type="transmembrane region" description="Helical" evidence="6">
    <location>
        <begin position="234"/>
        <end position="255"/>
    </location>
</feature>
<evidence type="ECO:0000256" key="1">
    <source>
        <dbReference type="ARBA" id="ARBA00004141"/>
    </source>
</evidence>
<dbReference type="GO" id="GO:0016020">
    <property type="term" value="C:membrane"/>
    <property type="evidence" value="ECO:0007669"/>
    <property type="project" value="UniProtKB-SubCell"/>
</dbReference>
<accession>A0AAV4N6I4</accession>
<dbReference type="SUPFAM" id="SSF103473">
    <property type="entry name" value="MFS general substrate transporter"/>
    <property type="match status" value="1"/>
</dbReference>
<comment type="subcellular location">
    <subcellularLocation>
        <location evidence="1">Membrane</location>
        <topology evidence="1">Multi-pass membrane protein</topology>
    </subcellularLocation>
</comment>
<reference evidence="7 8" key="1">
    <citation type="submission" date="2021-06" db="EMBL/GenBank/DDBJ databases">
        <title>Caerostris extrusa draft genome.</title>
        <authorList>
            <person name="Kono N."/>
            <person name="Arakawa K."/>
        </authorList>
    </citation>
    <scope>NUCLEOTIDE SEQUENCE [LARGE SCALE GENOMIC DNA]</scope>
</reference>
<dbReference type="AlphaFoldDB" id="A0AAV4N6I4"/>
<feature type="region of interest" description="Disordered" evidence="5">
    <location>
        <begin position="40"/>
        <end position="60"/>
    </location>
</feature>
<keyword evidence="8" id="KW-1185">Reference proteome</keyword>
<evidence type="ECO:0000256" key="2">
    <source>
        <dbReference type="ARBA" id="ARBA00022692"/>
    </source>
</evidence>
<dbReference type="PANTHER" id="PTHR10924:SF4">
    <property type="entry name" value="GH15861P"/>
    <property type="match status" value="1"/>
</dbReference>
<keyword evidence="3 6" id="KW-1133">Transmembrane helix</keyword>
<dbReference type="InterPro" id="IPR036259">
    <property type="entry name" value="MFS_trans_sf"/>
</dbReference>
<feature type="transmembrane region" description="Helical" evidence="6">
    <location>
        <begin position="275"/>
        <end position="296"/>
    </location>
</feature>
<evidence type="ECO:0000256" key="3">
    <source>
        <dbReference type="ARBA" id="ARBA00022989"/>
    </source>
</evidence>